<comment type="similarity">
    <text evidence="1">Belongs to the glycosyl hydrolase 13 family.</text>
</comment>
<dbReference type="SUPFAM" id="SSF51011">
    <property type="entry name" value="Glycosyl hydrolase domain"/>
    <property type="match status" value="1"/>
</dbReference>
<dbReference type="SUPFAM" id="SSF81296">
    <property type="entry name" value="E set domains"/>
    <property type="match status" value="1"/>
</dbReference>
<dbReference type="OrthoDB" id="9805159at2"/>
<evidence type="ECO:0000256" key="2">
    <source>
        <dbReference type="ARBA" id="ARBA00022801"/>
    </source>
</evidence>
<dbReference type="Gene3D" id="3.20.20.80">
    <property type="entry name" value="Glycosidases"/>
    <property type="match status" value="1"/>
</dbReference>
<dbReference type="Gene3D" id="3.90.400.10">
    <property type="entry name" value="Oligo-1,6-glucosidase, Domain 2"/>
    <property type="match status" value="1"/>
</dbReference>
<evidence type="ECO:0000313" key="5">
    <source>
        <dbReference type="EMBL" id="SDY79984.1"/>
    </source>
</evidence>
<dbReference type="InterPro" id="IPR013780">
    <property type="entry name" value="Glyco_hydro_b"/>
</dbReference>
<dbReference type="InterPro" id="IPR017853">
    <property type="entry name" value="GH"/>
</dbReference>
<dbReference type="InterPro" id="IPR014756">
    <property type="entry name" value="Ig_E-set"/>
</dbReference>
<proteinExistence type="inferred from homology"/>
<evidence type="ECO:0000256" key="3">
    <source>
        <dbReference type="ARBA" id="ARBA00023295"/>
    </source>
</evidence>
<dbReference type="GO" id="GO:0016740">
    <property type="term" value="F:transferase activity"/>
    <property type="evidence" value="ECO:0007669"/>
    <property type="project" value="UniProtKB-KW"/>
</dbReference>
<dbReference type="Proteomes" id="UP000199230">
    <property type="component" value="Unassembled WGS sequence"/>
</dbReference>
<dbReference type="SUPFAM" id="SSF51445">
    <property type="entry name" value="(Trans)glycosidases"/>
    <property type="match status" value="1"/>
</dbReference>
<dbReference type="CDD" id="cd02857">
    <property type="entry name" value="E_set_CDase_PDE_N"/>
    <property type="match status" value="1"/>
</dbReference>
<dbReference type="InterPro" id="IPR006047">
    <property type="entry name" value="GH13_cat_dom"/>
</dbReference>
<dbReference type="Gene3D" id="2.60.40.10">
    <property type="entry name" value="Immunoglobulins"/>
    <property type="match status" value="1"/>
</dbReference>
<keyword evidence="5" id="KW-0808">Transferase</keyword>
<accession>A0A1H3MU08</accession>
<dbReference type="GO" id="GO:0005975">
    <property type="term" value="P:carbohydrate metabolic process"/>
    <property type="evidence" value="ECO:0007669"/>
    <property type="project" value="InterPro"/>
</dbReference>
<reference evidence="5 6" key="1">
    <citation type="submission" date="2016-10" db="EMBL/GenBank/DDBJ databases">
        <authorList>
            <person name="de Groot N.N."/>
        </authorList>
    </citation>
    <scope>NUCLEOTIDE SEQUENCE [LARGE SCALE GENOMIC DNA]</scope>
    <source>
        <strain evidence="5 6">APO</strain>
    </source>
</reference>
<organism evidence="5 6">
    <name type="scientific">Tindallia californiensis</name>
    <dbReference type="NCBI Taxonomy" id="159292"/>
    <lineage>
        <taxon>Bacteria</taxon>
        <taxon>Bacillati</taxon>
        <taxon>Bacillota</taxon>
        <taxon>Clostridia</taxon>
        <taxon>Peptostreptococcales</taxon>
        <taxon>Tindalliaceae</taxon>
        <taxon>Tindallia</taxon>
    </lineage>
</organism>
<protein>
    <submittedName>
        <fullName evidence="5">4-alpha-glucanotransferase</fullName>
    </submittedName>
</protein>
<gene>
    <name evidence="5" type="ORF">SAMN05192546_104274</name>
</gene>
<evidence type="ECO:0000313" key="6">
    <source>
        <dbReference type="Proteomes" id="UP000199230"/>
    </source>
</evidence>
<keyword evidence="6" id="KW-1185">Reference proteome</keyword>
<dbReference type="PANTHER" id="PTHR10357">
    <property type="entry name" value="ALPHA-AMYLASE FAMILY MEMBER"/>
    <property type="match status" value="1"/>
</dbReference>
<dbReference type="AlphaFoldDB" id="A0A1H3MU08"/>
<dbReference type="InterPro" id="IPR045857">
    <property type="entry name" value="O16G_dom_2"/>
</dbReference>
<dbReference type="RefSeq" id="WP_093312859.1">
    <property type="nucleotide sequence ID" value="NZ_FNPV01000004.1"/>
</dbReference>
<keyword evidence="2" id="KW-0378">Hydrolase</keyword>
<dbReference type="Gene3D" id="2.60.40.1180">
    <property type="entry name" value="Golgi alpha-mannosidase II"/>
    <property type="match status" value="1"/>
</dbReference>
<name>A0A1H3MU08_9FIRM</name>
<evidence type="ECO:0000259" key="4">
    <source>
        <dbReference type="SMART" id="SM00642"/>
    </source>
</evidence>
<dbReference type="InterPro" id="IPR004185">
    <property type="entry name" value="Glyco_hydro_13_lg-like_dom"/>
</dbReference>
<dbReference type="CDD" id="cd11338">
    <property type="entry name" value="AmyAc_CMD"/>
    <property type="match status" value="1"/>
</dbReference>
<dbReference type="STRING" id="159292.SAMN05192546_104274"/>
<dbReference type="SMART" id="SM00642">
    <property type="entry name" value="Aamy"/>
    <property type="match status" value="1"/>
</dbReference>
<feature type="domain" description="Glycosyl hydrolase family 13 catalytic" evidence="4">
    <location>
        <begin position="139"/>
        <end position="548"/>
    </location>
</feature>
<evidence type="ECO:0000256" key="1">
    <source>
        <dbReference type="ARBA" id="ARBA00008061"/>
    </source>
</evidence>
<dbReference type="PANTHER" id="PTHR10357:SF210">
    <property type="entry name" value="MALTODEXTRIN GLUCOSIDASE"/>
    <property type="match status" value="1"/>
</dbReference>
<keyword evidence="3" id="KW-0326">Glycosidase</keyword>
<dbReference type="GO" id="GO:0004553">
    <property type="term" value="F:hydrolase activity, hydrolyzing O-glycosyl compounds"/>
    <property type="evidence" value="ECO:0007669"/>
    <property type="project" value="InterPro"/>
</dbReference>
<dbReference type="InterPro" id="IPR013783">
    <property type="entry name" value="Ig-like_fold"/>
</dbReference>
<sequence length="637" mass="74401">MKEKRLIHDSHCRTYRNPFGAVVCSSEIELCLSGELLFSSRKVYLRVWQDDRGESLIEMKPQSGKKDFFYATIKSPLSPCLLWYYFIIETDNEIYYYGNNKERLGGIGEVSRDIPISYQITVYKEMEIPKWYLKGVMYQIFPDRFYNGLKNGAIRNDKTERLLHGKWEDEPLYIKDPSKGNVMKWDFFGGNLEGILEKLDYLEELGITIIYLNPIFEAASNHRYDTGDYRRIDPMLGSEELFERLCKEAEKKGISIILDGVFSHTGSDSRYFNKEGNYDSLGAYQSKNSPYYPWYRFMEHPDHYDCWWGVDTMPNINELEHSYKNFIYEGKNSVIRYWIQKGAAGWRLDVADELPSDFIKGMSKVVKEERKDAVLIGEVWEDASNKVSHGEKRQYLLGEELDSVMNYPFRNIVLGFLLGTLTGYEVDAQLMSLYENYPPNHFYSCMNLIGSHDRTRVLTRLGEAPDPSTLTETQKMQYKLSEKQRRLAVDRYKLASLLQMTFPGVPSIYYGDEAGMEGFSDPLNRRTYPWGKEDEEMIQWTKKVIETRRQFMALQEGEWSKWLVGERHYTFLRKYADEVILVAINAGNEDIELIGKMPEVDKGQMRDLLDDHHTEIQGNEIRIRLPALSGKTYLLQA</sequence>
<dbReference type="Pfam" id="PF00128">
    <property type="entry name" value="Alpha-amylase"/>
    <property type="match status" value="1"/>
</dbReference>
<dbReference type="EMBL" id="FNPV01000004">
    <property type="protein sequence ID" value="SDY79984.1"/>
    <property type="molecule type" value="Genomic_DNA"/>
</dbReference>